<feature type="region of interest" description="Disordered" evidence="1">
    <location>
        <begin position="214"/>
        <end position="234"/>
    </location>
</feature>
<gene>
    <name evidence="2" type="ordered locus">MCON_1870</name>
</gene>
<evidence type="ECO:0000313" key="2">
    <source>
        <dbReference type="EMBL" id="AEB68458.1"/>
    </source>
</evidence>
<dbReference type="KEGG" id="mcj:MCON_1870"/>
<protein>
    <submittedName>
        <fullName evidence="2">Uncharacterized protein</fullName>
    </submittedName>
</protein>
<dbReference type="HOGENOM" id="CLU_1182874_0_0_2"/>
<evidence type="ECO:0000313" key="3">
    <source>
        <dbReference type="Proteomes" id="UP000007807"/>
    </source>
</evidence>
<name>F4BW28_METSG</name>
<accession>F4BW28</accession>
<proteinExistence type="predicted"/>
<reference evidence="2 3" key="1">
    <citation type="journal article" date="2011" name="J. Bacteriol.">
        <title>Complete genome sequence of Methanosaeta concilii, a specialist in aceticlastic methanogenesis.</title>
        <authorList>
            <person name="Barber R.D."/>
            <person name="Zhang L."/>
            <person name="Harnack M."/>
            <person name="Olson M.V."/>
            <person name="Kaul R."/>
            <person name="Ingram-Smith C."/>
            <person name="Smith K.S."/>
        </authorList>
    </citation>
    <scope>NUCLEOTIDE SEQUENCE [LARGE SCALE GENOMIC DNA]</scope>
    <source>
        <strain evidence="3">ATCC 5969 / DSM 3671 / JCM 10134 / NBRC 103675 / OCM 69 / GP-6</strain>
    </source>
</reference>
<dbReference type="RefSeq" id="WP_013719500.1">
    <property type="nucleotide sequence ID" value="NC_015416.1"/>
</dbReference>
<dbReference type="InParanoid" id="F4BW28"/>
<organism evidence="2 3">
    <name type="scientific">Methanothrix soehngenii (strain ATCC 5969 / DSM 3671 / JCM 10134 / NBRC 103675 / OCM 69 / GP-6)</name>
    <name type="common">Methanosaeta concilii</name>
    <dbReference type="NCBI Taxonomy" id="990316"/>
    <lineage>
        <taxon>Archaea</taxon>
        <taxon>Methanobacteriati</taxon>
        <taxon>Methanobacteriota</taxon>
        <taxon>Stenosarchaea group</taxon>
        <taxon>Methanomicrobia</taxon>
        <taxon>Methanotrichales</taxon>
        <taxon>Methanotrichaceae</taxon>
        <taxon>Methanothrix</taxon>
    </lineage>
</organism>
<keyword evidence="3" id="KW-1185">Reference proteome</keyword>
<dbReference type="GeneID" id="10461394"/>
<sequence>MNEVGRGILYLGLAVLLAGLISVGLANAVQADQMEGFDGGNDQMSPERRGGEELYRNPDIPMGLPVDLLFSGHGFAIRGNESHPLRLKVEVLLPVQPEQIRKLVASNKSLKEIKDDIRENVGDEVHRGSLIFDRRLYAAINFSSLPGSNNSTLLEADLADMNSLSAGNDSAILGRINLTISSCIEGTTGRGDLEIDRPPHEGRYFVLLDMEPPKEENWRSRSQAEGPEPGKEDR</sequence>
<dbReference type="Proteomes" id="UP000007807">
    <property type="component" value="Chromosome"/>
</dbReference>
<dbReference type="EMBL" id="CP002565">
    <property type="protein sequence ID" value="AEB68458.1"/>
    <property type="molecule type" value="Genomic_DNA"/>
</dbReference>
<dbReference type="AlphaFoldDB" id="F4BW28"/>
<evidence type="ECO:0000256" key="1">
    <source>
        <dbReference type="SAM" id="MobiDB-lite"/>
    </source>
</evidence>